<accession>A0A6B8VT58</accession>
<name>A0A6B8VT58_9CORY</name>
<reference evidence="1 2" key="1">
    <citation type="submission" date="2019-11" db="EMBL/GenBank/DDBJ databases">
        <title>Complete genome sequence of Corynebacterium kalinowskii 1959, a novel Corynebacterium species isolated from soil of a small paddock in Vilsendorf, Germany.</title>
        <authorList>
            <person name="Schaffert L."/>
            <person name="Ruwe M."/>
            <person name="Milse J."/>
            <person name="Hanuschka K."/>
            <person name="Ortseifen V."/>
            <person name="Droste J."/>
            <person name="Brandt D."/>
            <person name="Schlueter L."/>
            <person name="Kutter Y."/>
            <person name="Vinke S."/>
            <person name="Viehoefer P."/>
            <person name="Jacob L."/>
            <person name="Luebke N.-C."/>
            <person name="Schulte-Berndt E."/>
            <person name="Hain C."/>
            <person name="Linder M."/>
            <person name="Schmidt P."/>
            <person name="Wollenschlaeger L."/>
            <person name="Luttermann T."/>
            <person name="Thieme E."/>
            <person name="Hassa J."/>
            <person name="Haak M."/>
            <person name="Wittchen M."/>
            <person name="Mentz A."/>
            <person name="Persicke M."/>
            <person name="Busche T."/>
            <person name="Ruckert C."/>
        </authorList>
    </citation>
    <scope>NUCLEOTIDE SEQUENCE [LARGE SCALE GENOMIC DNA]</scope>
    <source>
        <strain evidence="1 2">2039</strain>
        <plasmid evidence="2">pcoccu</plasmid>
    </source>
</reference>
<dbReference type="AlphaFoldDB" id="A0A6B8VT58"/>
<dbReference type="KEGG" id="cok:COCCU_14360"/>
<evidence type="ECO:0000313" key="2">
    <source>
        <dbReference type="Proteomes" id="UP000424462"/>
    </source>
</evidence>
<proteinExistence type="predicted"/>
<protein>
    <submittedName>
        <fullName evidence="1">Uncharacterized protein</fullName>
    </submittedName>
</protein>
<keyword evidence="1" id="KW-0614">Plasmid</keyword>
<dbReference type="EMBL" id="CP046456">
    <property type="protein sequence ID" value="QGU08762.1"/>
    <property type="molecule type" value="Genomic_DNA"/>
</dbReference>
<dbReference type="Proteomes" id="UP000424462">
    <property type="component" value="Plasmid pCOCCU"/>
</dbReference>
<geneLocation type="plasmid" evidence="2">
    <name>pcoccu</name>
</geneLocation>
<sequence>MNSPHAALWWLPVGAGGHFVIHTSHWWEAMAARREKRPSQPLYHAALEIFTGTTRYVIEMGPAWGQTVTGRGVVATGPVGMEFLGRWRLFRYEVRCWEDGVIPDRDFAVGEVLEIPLTAREAGDMIARTTTVPPLTWGRDEFGIGDMWNSNSLVAWLLHTGGVEAADFVPPSPGRAPGWQAGIIAAEQG</sequence>
<keyword evidence="2" id="KW-1185">Reference proteome</keyword>
<organism evidence="1 2">
    <name type="scientific">Corynebacterium occultum</name>
    <dbReference type="NCBI Taxonomy" id="2675219"/>
    <lineage>
        <taxon>Bacteria</taxon>
        <taxon>Bacillati</taxon>
        <taxon>Actinomycetota</taxon>
        <taxon>Actinomycetes</taxon>
        <taxon>Mycobacteriales</taxon>
        <taxon>Corynebacteriaceae</taxon>
        <taxon>Corynebacterium</taxon>
    </lineage>
</organism>
<evidence type="ECO:0000313" key="1">
    <source>
        <dbReference type="EMBL" id="QGU08762.1"/>
    </source>
</evidence>
<dbReference type="RefSeq" id="WP_156233021.1">
    <property type="nucleotide sequence ID" value="NZ_CP046456.1"/>
</dbReference>
<gene>
    <name evidence="1" type="ORF">COCCU_14360</name>
</gene>